<comment type="similarity">
    <text evidence="5">Belongs to the class VI-like SAM-binding methyltransferase superfamily. Isoprenylcysteine carboxyl methyltransferase family.</text>
</comment>
<feature type="transmembrane region" description="Helical" evidence="5">
    <location>
        <begin position="105"/>
        <end position="124"/>
    </location>
</feature>
<evidence type="ECO:0000256" key="1">
    <source>
        <dbReference type="ARBA" id="ARBA00004141"/>
    </source>
</evidence>
<dbReference type="PANTHER" id="PTHR12714:SF9">
    <property type="entry name" value="PROTEIN-S-ISOPRENYLCYSTEINE O-METHYLTRANSFERASE"/>
    <property type="match status" value="1"/>
</dbReference>
<dbReference type="InterPro" id="IPR007269">
    <property type="entry name" value="ICMT_MeTrfase"/>
</dbReference>
<feature type="compositionally biased region" description="Basic and acidic residues" evidence="6">
    <location>
        <begin position="70"/>
        <end position="84"/>
    </location>
</feature>
<evidence type="ECO:0000313" key="8">
    <source>
        <dbReference type="Proteomes" id="UP001498398"/>
    </source>
</evidence>
<dbReference type="EMBL" id="JBANRG010000018">
    <property type="protein sequence ID" value="KAK7458116.1"/>
    <property type="molecule type" value="Genomic_DNA"/>
</dbReference>
<keyword evidence="5" id="KW-0949">S-adenosyl-L-methionine</keyword>
<keyword evidence="8" id="KW-1185">Reference proteome</keyword>
<feature type="region of interest" description="Disordered" evidence="6">
    <location>
        <begin position="51"/>
        <end position="84"/>
    </location>
</feature>
<gene>
    <name evidence="7" type="ORF">VKT23_010024</name>
</gene>
<evidence type="ECO:0000256" key="4">
    <source>
        <dbReference type="ARBA" id="ARBA00023136"/>
    </source>
</evidence>
<evidence type="ECO:0000313" key="7">
    <source>
        <dbReference type="EMBL" id="KAK7458116.1"/>
    </source>
</evidence>
<keyword evidence="3 5" id="KW-1133">Transmembrane helix</keyword>
<dbReference type="Pfam" id="PF04140">
    <property type="entry name" value="ICMT"/>
    <property type="match status" value="1"/>
</dbReference>
<dbReference type="PANTHER" id="PTHR12714">
    <property type="entry name" value="PROTEIN-S ISOPRENYLCYSTEINE O-METHYLTRANSFERASE"/>
    <property type="match status" value="1"/>
</dbReference>
<comment type="caution">
    <text evidence="5">Lacks conserved residue(s) required for the propagation of feature annotation.</text>
</comment>
<evidence type="ECO:0000256" key="2">
    <source>
        <dbReference type="ARBA" id="ARBA00022692"/>
    </source>
</evidence>
<dbReference type="Gene3D" id="1.20.120.1630">
    <property type="match status" value="1"/>
</dbReference>
<name>A0ABR1JFG4_9AGAR</name>
<evidence type="ECO:0000256" key="6">
    <source>
        <dbReference type="SAM" id="MobiDB-lite"/>
    </source>
</evidence>
<sequence>MDRAECTAKSQNTPSLWRLPFTFATIWGIHISMTPPNKRPPDHELELNNIQNEANSNKDASSLSVKKRRNTAENDTHEDKSSQLTALERRRESVLTTYIPAGGKALFHIFVALEIIISIAIFSANSNPLKRRVIDYALPFIKPLPKPNVFYPQSVWHLKLIFITDALRPSPQLMLGAIMTLIGGFLRSKCYKAMKELFTFELSVRKGHRLVTWGPYTYVRHPSYTGALLAGSGTILSLVVGRGSWARECLWPFLYYRVLIPLFPFLRGSDETDLRAHGRAPGNSTDPSFSLDLQSFDVGPTLVVFALTLFLAWAIFVPRMKREDAMMEREFGDEWRNWRNKVRCKLIPGIY</sequence>
<protein>
    <recommendedName>
        <fullName evidence="5">Protein-S-isoprenylcysteine O-methyltransferase</fullName>
        <ecNumber evidence="5">2.1.1.100</ecNumber>
    </recommendedName>
</protein>
<evidence type="ECO:0000256" key="3">
    <source>
        <dbReference type="ARBA" id="ARBA00022989"/>
    </source>
</evidence>
<keyword evidence="5" id="KW-0808">Transferase</keyword>
<keyword evidence="4 5" id="KW-0472">Membrane</keyword>
<comment type="caution">
    <text evidence="7">The sequence shown here is derived from an EMBL/GenBank/DDBJ whole genome shotgun (WGS) entry which is preliminary data.</text>
</comment>
<reference evidence="7 8" key="1">
    <citation type="submission" date="2024-01" db="EMBL/GenBank/DDBJ databases">
        <title>A draft genome for the cacao thread blight pathogen Marasmiellus scandens.</title>
        <authorList>
            <person name="Baruah I.K."/>
            <person name="Leung J."/>
            <person name="Bukari Y."/>
            <person name="Amoako-Attah I."/>
            <person name="Meinhardt L.W."/>
            <person name="Bailey B.A."/>
            <person name="Cohen S.P."/>
        </authorList>
    </citation>
    <scope>NUCLEOTIDE SEQUENCE [LARGE SCALE GENOMIC DNA]</scope>
    <source>
        <strain evidence="7 8">GH-19</strain>
    </source>
</reference>
<feature type="transmembrane region" description="Helical" evidence="5">
    <location>
        <begin position="298"/>
        <end position="317"/>
    </location>
</feature>
<dbReference type="EC" id="2.1.1.100" evidence="5"/>
<keyword evidence="5" id="KW-0256">Endoplasmic reticulum</keyword>
<comment type="subcellular location">
    <subcellularLocation>
        <location evidence="5">Endoplasmic reticulum membrane</location>
        <topology evidence="5">Multi-pass membrane protein</topology>
    </subcellularLocation>
    <subcellularLocation>
        <location evidence="1">Membrane</location>
        <topology evidence="1">Multi-pass membrane protein</topology>
    </subcellularLocation>
</comment>
<organism evidence="7 8">
    <name type="scientific">Marasmiellus scandens</name>
    <dbReference type="NCBI Taxonomy" id="2682957"/>
    <lineage>
        <taxon>Eukaryota</taxon>
        <taxon>Fungi</taxon>
        <taxon>Dikarya</taxon>
        <taxon>Basidiomycota</taxon>
        <taxon>Agaricomycotina</taxon>
        <taxon>Agaricomycetes</taxon>
        <taxon>Agaricomycetidae</taxon>
        <taxon>Agaricales</taxon>
        <taxon>Marasmiineae</taxon>
        <taxon>Omphalotaceae</taxon>
        <taxon>Marasmiellus</taxon>
    </lineage>
</organism>
<accession>A0ABR1JFG4</accession>
<feature type="compositionally biased region" description="Polar residues" evidence="6">
    <location>
        <begin position="51"/>
        <end position="64"/>
    </location>
</feature>
<comment type="catalytic activity">
    <reaction evidence="5">
        <text>[protein]-C-terminal S-[(2E,6E)-farnesyl]-L-cysteine + S-adenosyl-L-methionine = [protein]-C-terminal S-[(2E,6E)-farnesyl]-L-cysteine methyl ester + S-adenosyl-L-homocysteine</text>
        <dbReference type="Rhea" id="RHEA:21672"/>
        <dbReference type="Rhea" id="RHEA-COMP:12125"/>
        <dbReference type="Rhea" id="RHEA-COMP:12126"/>
        <dbReference type="ChEBI" id="CHEBI:57856"/>
        <dbReference type="ChEBI" id="CHEBI:59789"/>
        <dbReference type="ChEBI" id="CHEBI:90510"/>
        <dbReference type="ChEBI" id="CHEBI:90511"/>
        <dbReference type="EC" id="2.1.1.100"/>
    </reaction>
</comment>
<keyword evidence="5" id="KW-0489">Methyltransferase</keyword>
<evidence type="ECO:0000256" key="5">
    <source>
        <dbReference type="RuleBase" id="RU362022"/>
    </source>
</evidence>
<dbReference type="Proteomes" id="UP001498398">
    <property type="component" value="Unassembled WGS sequence"/>
</dbReference>
<proteinExistence type="inferred from homology"/>
<keyword evidence="2 5" id="KW-0812">Transmembrane</keyword>